<evidence type="ECO:0000313" key="6">
    <source>
        <dbReference type="EMBL" id="MDR5712795.1"/>
    </source>
</evidence>
<dbReference type="SUPFAM" id="SSF56235">
    <property type="entry name" value="N-terminal nucleophile aminohydrolases (Ntn hydrolases)"/>
    <property type="match status" value="1"/>
</dbReference>
<reference evidence="7" key="1">
    <citation type="submission" date="2023-07" db="EMBL/GenBank/DDBJ databases">
        <title>Description of three actinobacteria isolated from air of manufacturing shop in a pharmaceutical factory.</title>
        <authorList>
            <person name="Zhang D.-F."/>
        </authorList>
    </citation>
    <scope>NUCLEOTIDE SEQUENCE [LARGE SCALE GENOMIC DNA]</scope>
    <source>
        <strain evidence="7">CCTCC AB 207010</strain>
    </source>
</reference>
<dbReference type="EMBL" id="JAVKGT010000037">
    <property type="protein sequence ID" value="MDR5712795.1"/>
    <property type="molecule type" value="Genomic_DNA"/>
</dbReference>
<evidence type="ECO:0000313" key="7">
    <source>
        <dbReference type="Proteomes" id="UP001260872"/>
    </source>
</evidence>
<dbReference type="PROSITE" id="PS51257">
    <property type="entry name" value="PROKAR_LIPOPROTEIN"/>
    <property type="match status" value="1"/>
</dbReference>
<dbReference type="PRINTS" id="PR01210">
    <property type="entry name" value="GGTRANSPTASE"/>
</dbReference>
<evidence type="ECO:0000256" key="4">
    <source>
        <dbReference type="ARBA" id="ARBA00023145"/>
    </source>
</evidence>
<sequence>MRTPLHVLTAGTTAAALIAVTSCGIVEEEPSGPEVTASAPESASASPEPPENAATPVEDLLEQQGVSAGHPLAVAAGEQILAEGGNAVDAAIATAFAISVVEPYASGIGGGGSVIIAGPEGEPIFYDYREVVNNDGEIPDSGAGVPGFVAGMGQLHEDYGTMEWSELLAPAQELADDGFEVSEFLGVRMSQPDAAAAISDLEHYAPGGEILQAGETLVQEDLAQTLQTLSQNGWQDFYTGGLAESLASAAEGIDAESLADYEVVRTSPVAGEFGEFEVVSAAPGLPGPALIQMLQIAEAQGVAQMEPDSAEYIDTLSRAWLEAESTVYNDLGDPAFVDVPVDRLTDREANAQIELSAQALGAPSAAAEDAPNTTHISVVDSDGLTVSMTNTIMFFWGSGEMVDGYFLNNHLSRFEAIDTPANQPEPGRRTVTWSTPTMVLDGEGQPLLAIGSPGGHQILNILSTVLVQWGLQGATLEEAIEAPRFRAASDGETLYLEDTVSEEVISELEDMGWQTEIWPVEQASFGSVQPVLIDYETGQLHSTDDPRREGAHAVIP</sequence>
<dbReference type="InterPro" id="IPR043137">
    <property type="entry name" value="GGT_ssub_C"/>
</dbReference>
<evidence type="ECO:0000256" key="1">
    <source>
        <dbReference type="ARBA" id="ARBA00009381"/>
    </source>
</evidence>
<proteinExistence type="inferred from homology"/>
<feature type="region of interest" description="Disordered" evidence="5">
    <location>
        <begin position="29"/>
        <end position="54"/>
    </location>
</feature>
<comment type="caution">
    <text evidence="6">The sequence shown here is derived from an EMBL/GenBank/DDBJ whole genome shotgun (WGS) entry which is preliminary data.</text>
</comment>
<dbReference type="EC" id="2.3.2.2" evidence="6"/>
<keyword evidence="6" id="KW-0012">Acyltransferase</keyword>
<dbReference type="Proteomes" id="UP001260872">
    <property type="component" value="Unassembled WGS sequence"/>
</dbReference>
<evidence type="ECO:0000256" key="3">
    <source>
        <dbReference type="ARBA" id="ARBA00022801"/>
    </source>
</evidence>
<dbReference type="Pfam" id="PF01019">
    <property type="entry name" value="G_glu_transpept"/>
    <property type="match status" value="1"/>
</dbReference>
<feature type="compositionally biased region" description="Low complexity" evidence="5">
    <location>
        <begin position="33"/>
        <end position="54"/>
    </location>
</feature>
<keyword evidence="2 6" id="KW-0808">Transferase</keyword>
<gene>
    <name evidence="6" type="ORF">RH857_11755</name>
</gene>
<protein>
    <submittedName>
        <fullName evidence="6">Gamma-glutamyltransferase</fullName>
        <ecNumber evidence="6">2.3.2.2</ecNumber>
    </submittedName>
</protein>
<dbReference type="Gene3D" id="1.10.246.230">
    <property type="match status" value="1"/>
</dbReference>
<dbReference type="InterPro" id="IPR051792">
    <property type="entry name" value="GGT_bact"/>
</dbReference>
<dbReference type="GO" id="GO:0103068">
    <property type="term" value="F:leukotriene C4 gamma-glutamyl transferase activity"/>
    <property type="evidence" value="ECO:0007669"/>
    <property type="project" value="UniProtKB-EC"/>
</dbReference>
<keyword evidence="4" id="KW-0865">Zymogen</keyword>
<dbReference type="PANTHER" id="PTHR43199:SF1">
    <property type="entry name" value="GLUTATHIONE HYDROLASE PROENZYME"/>
    <property type="match status" value="1"/>
</dbReference>
<keyword evidence="3" id="KW-0378">Hydrolase</keyword>
<organism evidence="6 7">
    <name type="scientific">Nesterenkonia flava</name>
    <dbReference type="NCBI Taxonomy" id="469799"/>
    <lineage>
        <taxon>Bacteria</taxon>
        <taxon>Bacillati</taxon>
        <taxon>Actinomycetota</taxon>
        <taxon>Actinomycetes</taxon>
        <taxon>Micrococcales</taxon>
        <taxon>Micrococcaceae</taxon>
        <taxon>Nesterenkonia</taxon>
    </lineage>
</organism>
<comment type="similarity">
    <text evidence="1">Belongs to the gamma-glutamyltransferase family.</text>
</comment>
<name>A0ABU1FVU3_9MICC</name>
<dbReference type="InterPro" id="IPR029055">
    <property type="entry name" value="Ntn_hydrolases_N"/>
</dbReference>
<evidence type="ECO:0000256" key="2">
    <source>
        <dbReference type="ARBA" id="ARBA00022679"/>
    </source>
</evidence>
<accession>A0ABU1FVU3</accession>
<keyword evidence="7" id="KW-1185">Reference proteome</keyword>
<dbReference type="RefSeq" id="WP_310538166.1">
    <property type="nucleotide sequence ID" value="NZ_BAAAOC010000007.1"/>
</dbReference>
<dbReference type="Gene3D" id="3.60.20.40">
    <property type="match status" value="1"/>
</dbReference>
<evidence type="ECO:0000256" key="5">
    <source>
        <dbReference type="SAM" id="MobiDB-lite"/>
    </source>
</evidence>
<dbReference type="PANTHER" id="PTHR43199">
    <property type="entry name" value="GLUTATHIONE HYDROLASE"/>
    <property type="match status" value="1"/>
</dbReference>